<feature type="domain" description="DUF4183" evidence="1">
    <location>
        <begin position="124"/>
        <end position="173"/>
    </location>
</feature>
<protein>
    <recommendedName>
        <fullName evidence="1">DUF4183 domain-containing protein</fullName>
    </recommendedName>
</protein>
<dbReference type="Proteomes" id="UP000182836">
    <property type="component" value="Unassembled WGS sequence"/>
</dbReference>
<dbReference type="Pfam" id="PF13799">
    <property type="entry name" value="DUF4183"/>
    <property type="match status" value="2"/>
</dbReference>
<dbReference type="Gene3D" id="1.20.5.320">
    <property type="entry name" value="6-Phosphogluconate Dehydrogenase, domain 3"/>
    <property type="match status" value="1"/>
</dbReference>
<evidence type="ECO:0000313" key="2">
    <source>
        <dbReference type="EMBL" id="SDJ85484.1"/>
    </source>
</evidence>
<dbReference type="EMBL" id="FNED01000030">
    <property type="protein sequence ID" value="SDJ85484.1"/>
    <property type="molecule type" value="Genomic_DNA"/>
</dbReference>
<name>A0A1G8X4W6_ANEMI</name>
<evidence type="ECO:0000259" key="1">
    <source>
        <dbReference type="Pfam" id="PF13799"/>
    </source>
</evidence>
<reference evidence="2 3" key="1">
    <citation type="submission" date="2016-10" db="EMBL/GenBank/DDBJ databases">
        <authorList>
            <person name="de Groot N.N."/>
        </authorList>
    </citation>
    <scope>NUCLEOTIDE SEQUENCE [LARGE SCALE GENOMIC DNA]</scope>
    <source>
        <strain evidence="2 3">DSM 2895</strain>
    </source>
</reference>
<proteinExistence type="predicted"/>
<evidence type="ECO:0000313" key="3">
    <source>
        <dbReference type="Proteomes" id="UP000182836"/>
    </source>
</evidence>
<gene>
    <name evidence="2" type="ORF">SAMN04487909_13039</name>
</gene>
<dbReference type="InterPro" id="IPR025237">
    <property type="entry name" value="DUF4183"/>
</dbReference>
<feature type="domain" description="DUF4183" evidence="1">
    <location>
        <begin position="72"/>
        <end position="119"/>
    </location>
</feature>
<dbReference type="AlphaFoldDB" id="A0A1G8X4W6"/>
<sequence>MKILRNVQKCRPGNPVIICSPSLYPPGPPSSPGLPGPSGPPGSPGSVAIISTVQRYFYITNLDIQAPEMILATEYTNDNGEPVSEFPNLGQNGYSNLYINGIMQESSLYNVSSGALTIDPGAAATAFPASFSYYNLYINAMIQTADTSTVSTTTLTIPGGDVLDPATPIIVEFVVT</sequence>
<accession>A0A1G8X4W6</accession>
<organism evidence="2 3">
    <name type="scientific">Aneurinibacillus migulanus</name>
    <name type="common">Bacillus migulanus</name>
    <dbReference type="NCBI Taxonomy" id="47500"/>
    <lineage>
        <taxon>Bacteria</taxon>
        <taxon>Bacillati</taxon>
        <taxon>Bacillota</taxon>
        <taxon>Bacilli</taxon>
        <taxon>Bacillales</taxon>
        <taxon>Paenibacillaceae</taxon>
        <taxon>Aneurinibacillus group</taxon>
        <taxon>Aneurinibacillus</taxon>
    </lineage>
</organism>